<dbReference type="Proteomes" id="UP000432015">
    <property type="component" value="Unassembled WGS sequence"/>
</dbReference>
<keyword evidence="2" id="KW-1185">Reference proteome</keyword>
<comment type="caution">
    <text evidence="1">The sequence shown here is derived from an EMBL/GenBank/DDBJ whole genome shotgun (WGS) entry which is preliminary data.</text>
</comment>
<dbReference type="Gene3D" id="3.40.50.300">
    <property type="entry name" value="P-loop containing nucleotide triphosphate hydrolases"/>
    <property type="match status" value="1"/>
</dbReference>
<reference evidence="1 2" key="1">
    <citation type="submission" date="2019-11" db="EMBL/GenBank/DDBJ databases">
        <authorList>
            <person name="Cao P."/>
        </authorList>
    </citation>
    <scope>NUCLEOTIDE SEQUENCE [LARGE SCALE GENOMIC DNA]</scope>
    <source>
        <strain evidence="1 2">NEAU-AAG5</strain>
    </source>
</reference>
<accession>A0A7K1L5F3</accession>
<name>A0A7K1L5F3_9ACTN</name>
<dbReference type="RefSeq" id="WP_156218670.1">
    <property type="nucleotide sequence ID" value="NZ_WOFH01000008.1"/>
</dbReference>
<sequence length="823" mass="88695">MQAQRIQAEIAAALAARHAQRDRIERLVHAWRDLCERFGALVELAERTRLDPALPAGGRADELAGALRPFLDGGRPLRLRRGLAAATDRLDAVRERATRPTLNIGVIGQTQMGKSTLLRAISGLDEHGTDVLPTSADLLPTTAARSRIHNAPAPRAEVVLRTFEEFREVYLRPRHEALAMPVPQRIEDFAAVRYPSWEEFSRAGRAAGLDAPSNEEHLARLRLAQAALPGYRDLFEGSRVREIALAEVPGYVSYPPEPAPPGARRRYLAVRDVRIHHPFPNNPVRDLALIDLPGTEERGLDVARQFMRDLRNEVDLLVQVKRPSRTTVLFGAADAELQELAHASRAGVELGDFLFVVLNRDRRRTDLTEEEFADAVEQARRAAAPHGVGVLDGDLISREEVAERVLRPVLTHLARNLAAMDRAALRDAHEATVGAGRDASAAGEELAAAIRAAAFRAPSDEQRLAEIVPGVVDELADDLAHIRDGYLARVREGLRSEELDAATAAASGQVRAWLADGFGSGGHDVWAERARKKILVFRKAAVEQEFIRARHFVAGTFRRLVDASLAQAIGELQGTVAAALWARLPEAVLPADRTLPAFAAALRAQGLGVLAAPIEDLAALSVSYGDQSLFLRVVQPIAVGIDQDGPGAAGEPAAPAAPGAHRRDGAERDLRLGVSVAPWAIPAEINVSTTIPLGRRRDVRGLSADRAAAAIPVTESAEETVRWLAGTLTAVVEDVLARLTAALQEESAAAVRALFACADQFFDGFLRNERTTLELGALLHPHLRAMAPDDGPARLAAAAGDLERAARAVTGSAAAYESAWAGV</sequence>
<protein>
    <recommendedName>
        <fullName evidence="3">Dynamin family protein</fullName>
    </recommendedName>
</protein>
<dbReference type="InterPro" id="IPR027417">
    <property type="entry name" value="P-loop_NTPase"/>
</dbReference>
<proteinExistence type="predicted"/>
<evidence type="ECO:0000313" key="1">
    <source>
        <dbReference type="EMBL" id="MUN39523.1"/>
    </source>
</evidence>
<dbReference type="SUPFAM" id="SSF52540">
    <property type="entry name" value="P-loop containing nucleoside triphosphate hydrolases"/>
    <property type="match status" value="1"/>
</dbReference>
<evidence type="ECO:0000313" key="2">
    <source>
        <dbReference type="Proteomes" id="UP000432015"/>
    </source>
</evidence>
<dbReference type="EMBL" id="WOFH01000008">
    <property type="protein sequence ID" value="MUN39523.1"/>
    <property type="molecule type" value="Genomic_DNA"/>
</dbReference>
<evidence type="ECO:0008006" key="3">
    <source>
        <dbReference type="Google" id="ProtNLM"/>
    </source>
</evidence>
<organism evidence="1 2">
    <name type="scientific">Actinomadura litoris</name>
    <dbReference type="NCBI Taxonomy" id="2678616"/>
    <lineage>
        <taxon>Bacteria</taxon>
        <taxon>Bacillati</taxon>
        <taxon>Actinomycetota</taxon>
        <taxon>Actinomycetes</taxon>
        <taxon>Streptosporangiales</taxon>
        <taxon>Thermomonosporaceae</taxon>
        <taxon>Actinomadura</taxon>
    </lineage>
</organism>
<dbReference type="AlphaFoldDB" id="A0A7K1L5F3"/>
<gene>
    <name evidence="1" type="ORF">GNZ18_23410</name>
</gene>